<dbReference type="InterPro" id="IPR003593">
    <property type="entry name" value="AAA+_ATPase"/>
</dbReference>
<keyword evidence="7" id="KW-0648">Protein biosynthesis</keyword>
<comment type="caution">
    <text evidence="7">Lacks conserved residue(s) required for the propagation of feature annotation.</text>
</comment>
<protein>
    <recommendedName>
        <fullName evidence="7">Energy-dependent translational throttle protein EttA</fullName>
        <ecNumber evidence="7">3.6.1.-</ecNumber>
    </recommendedName>
    <alternativeName>
        <fullName evidence="7">Translational regulatory factor EttA</fullName>
    </alternativeName>
</protein>
<keyword evidence="7" id="KW-0963">Cytoplasm</keyword>
<comment type="domain">
    <text evidence="7">The arm domain is inserted in the first ABC transporter domain. Probably contacts ribosomal protein L1.</text>
</comment>
<organism evidence="9 10">
    <name type="scientific">Geobacter benzoatilyticus</name>
    <dbReference type="NCBI Taxonomy" id="2815309"/>
    <lineage>
        <taxon>Bacteria</taxon>
        <taxon>Pseudomonadati</taxon>
        <taxon>Thermodesulfobacteriota</taxon>
        <taxon>Desulfuromonadia</taxon>
        <taxon>Geobacterales</taxon>
        <taxon>Geobacteraceae</taxon>
        <taxon>Geobacter</taxon>
    </lineage>
</organism>
<dbReference type="Proteomes" id="UP000663651">
    <property type="component" value="Chromosome"/>
</dbReference>
<dbReference type="NCBIfam" id="TIGR03719">
    <property type="entry name" value="ABC_ABC_ChvD"/>
    <property type="match status" value="1"/>
</dbReference>
<keyword evidence="4 7" id="KW-0547">Nucleotide-binding</keyword>
<keyword evidence="3 7" id="KW-0699">rRNA-binding</keyword>
<keyword evidence="10" id="KW-1185">Reference proteome</keyword>
<dbReference type="InterPro" id="IPR003439">
    <property type="entry name" value="ABC_transporter-like_ATP-bd"/>
</dbReference>
<dbReference type="Pfam" id="PF12848">
    <property type="entry name" value="ABC_tran_Xtn"/>
    <property type="match status" value="1"/>
</dbReference>
<dbReference type="EC" id="3.6.1.-" evidence="7"/>
<evidence type="ECO:0000256" key="1">
    <source>
        <dbReference type="ARBA" id="ARBA00005868"/>
    </source>
</evidence>
<keyword evidence="7" id="KW-0694">RNA-binding</keyword>
<evidence type="ECO:0000313" key="10">
    <source>
        <dbReference type="Proteomes" id="UP000663651"/>
    </source>
</evidence>
<dbReference type="PROSITE" id="PS50893">
    <property type="entry name" value="ABC_TRANSPORTER_2"/>
    <property type="match status" value="2"/>
</dbReference>
<dbReference type="PANTHER" id="PTHR43858:SF1">
    <property type="entry name" value="ABC TRANSPORTER-RELATED PROTEIN"/>
    <property type="match status" value="1"/>
</dbReference>
<evidence type="ECO:0000259" key="8">
    <source>
        <dbReference type="PROSITE" id="PS50893"/>
    </source>
</evidence>
<gene>
    <name evidence="7 9" type="primary">ettA</name>
    <name evidence="9" type="ORF">JZM60_13545</name>
</gene>
<accession>A0ABX7Q2L9</accession>
<evidence type="ECO:0000256" key="2">
    <source>
        <dbReference type="ARBA" id="ARBA00022555"/>
    </source>
</evidence>
<keyword evidence="2 7" id="KW-0820">tRNA-binding</keyword>
<dbReference type="HAMAP" id="MF_00847">
    <property type="entry name" value="EttA"/>
    <property type="match status" value="1"/>
</dbReference>
<dbReference type="Gene3D" id="3.40.50.300">
    <property type="entry name" value="P-loop containing nucleotide triphosphate hydrolases"/>
    <property type="match status" value="2"/>
</dbReference>
<dbReference type="PANTHER" id="PTHR43858">
    <property type="entry name" value="ENERGY-DEPENDENT TRANSLATIONAL THROTTLE PROTEIN ETTA"/>
    <property type="match status" value="1"/>
</dbReference>
<evidence type="ECO:0000256" key="5">
    <source>
        <dbReference type="ARBA" id="ARBA00022840"/>
    </source>
</evidence>
<evidence type="ECO:0000256" key="4">
    <source>
        <dbReference type="ARBA" id="ARBA00022741"/>
    </source>
</evidence>
<dbReference type="RefSeq" id="WP_207162959.1">
    <property type="nucleotide sequence ID" value="NZ_CP071382.1"/>
</dbReference>
<comment type="subunit">
    <text evidence="7">Monomer. Probably contacts ribosomal proteins L1, L5, L33 and S7, the 16S and 23S rRNA and the P-site containing tRNA(fMet).</text>
</comment>
<dbReference type="InterPro" id="IPR027417">
    <property type="entry name" value="P-loop_NTPase"/>
</dbReference>
<dbReference type="CDD" id="cd03221">
    <property type="entry name" value="ABCF_EF-3"/>
    <property type="match status" value="2"/>
</dbReference>
<dbReference type="EMBL" id="CP071382">
    <property type="protein sequence ID" value="QSV45153.1"/>
    <property type="molecule type" value="Genomic_DNA"/>
</dbReference>
<feature type="region of interest" description="Arm" evidence="7">
    <location>
        <begin position="98"/>
        <end position="142"/>
    </location>
</feature>
<keyword evidence="7" id="KW-0677">Repeat</keyword>
<dbReference type="InterPro" id="IPR022374">
    <property type="entry name" value="EttA"/>
</dbReference>
<name>A0ABX7Q2L9_9BACT</name>
<evidence type="ECO:0000313" key="9">
    <source>
        <dbReference type="EMBL" id="QSV45153.1"/>
    </source>
</evidence>
<feature type="binding site" evidence="7">
    <location>
        <begin position="359"/>
        <end position="366"/>
    </location>
    <ligand>
        <name>ATP</name>
        <dbReference type="ChEBI" id="CHEBI:30616"/>
        <label>2</label>
    </ligand>
</feature>
<dbReference type="PROSITE" id="PS00211">
    <property type="entry name" value="ABC_TRANSPORTER_1"/>
    <property type="match status" value="1"/>
</dbReference>
<evidence type="ECO:0000256" key="6">
    <source>
        <dbReference type="ARBA" id="ARBA00022845"/>
    </source>
</evidence>
<feature type="domain" description="ABC transporter" evidence="8">
    <location>
        <begin position="327"/>
        <end position="544"/>
    </location>
</feature>
<dbReference type="SUPFAM" id="SSF52540">
    <property type="entry name" value="P-loop containing nucleoside triphosphate hydrolases"/>
    <property type="match status" value="2"/>
</dbReference>
<evidence type="ECO:0000256" key="3">
    <source>
        <dbReference type="ARBA" id="ARBA00022730"/>
    </source>
</evidence>
<dbReference type="Pfam" id="PF00005">
    <property type="entry name" value="ABC_tran"/>
    <property type="match status" value="2"/>
</dbReference>
<comment type="domain">
    <text evidence="7">The P-site tRNA interaction motif (PtIM domain) probably interacts with the P-site tRNA(fMet) as well as the 23S rRNA.</text>
</comment>
<keyword evidence="5 7" id="KW-0067">ATP-binding</keyword>
<evidence type="ECO:0000256" key="7">
    <source>
        <dbReference type="HAMAP-Rule" id="MF_00847"/>
    </source>
</evidence>
<keyword evidence="6 7" id="KW-0810">Translation regulation</keyword>
<keyword evidence="7" id="KW-0378">Hydrolase</keyword>
<comment type="subcellular location">
    <subcellularLocation>
        <location evidence="7">Cytoplasm</location>
    </subcellularLocation>
    <text evidence="7">Associates with ribosomes and polysomes.</text>
</comment>
<dbReference type="InterPro" id="IPR032781">
    <property type="entry name" value="ABC_tran_Xtn"/>
</dbReference>
<feature type="region of interest" description="PtIM" evidence="7">
    <location>
        <begin position="245"/>
        <end position="325"/>
    </location>
</feature>
<comment type="similarity">
    <text evidence="1 7">Belongs to the ABC transporter superfamily. ABCF family. Translational throttle EttA subfamily.</text>
</comment>
<comment type="function">
    <text evidence="7">A translation factor that gates the progression of the 70S ribosomal initiation complex (IC, containing tRNA(fMet) in the P-site) into the translation elongation cycle by using a mechanism sensitive to the ATP/ADP ratio. Binds to the 70S ribosome E-site where it modulates the state of the translating ribosome during subunit translocation. ATP hydrolysis probably frees it from the ribosome, which can enter the elongation phase.</text>
</comment>
<dbReference type="NCBIfam" id="NF008775">
    <property type="entry name" value="PRK11819.1"/>
    <property type="match status" value="1"/>
</dbReference>
<sequence length="559" mass="62674">MSTDGNKIIYSMMRVSKFYDKKPVIKDISLSYFYGAKIGVLGLNGSGKSSLLRIMAGVDKDFNGQAVLSPGYTVGYLEQEPHLDEGKTVREIVEEGCQETVNLLNEFNEITAAFSDPDADMDKLLDRQATVQEKLDHLDAWDLDSRLEMAMDALRCPPGDTPVTVLSGGERRRVALCRLLLQKPDILLLDEPTNHLDAETIAWLEHHLQGYPGTIIAVTHDRYFLDNVAGWILELDRGEGIPWKGNYSSWLEQKQNRLAQEEKSESDRQKTLQRELEWIRMSPKGRHAKSKARISSYEQLLSQESEKRAKELEIYIPPGPRLGNIVIEAENISKSYGDRLLVEGMSFRLPPGGIVGVIGPNGAGKTTLFRMITGQEEPDSGSIRIGDTVKVAYVDQSRDALSPDKSIWEEISGGQETLQLGKVSVNSRAYVSRFNFSGSDQQKKVGLLSGGERNRVHIAKMLKEGGNVILLDEPTNDLDVNTMRALEEALENFAGCAVVISHDRWFLDRIATHILAFEGDSQVVWFDGNYSEYEEDRKKRLGAAADMPHRIKYRQLTRA</sequence>
<reference evidence="9 10" key="1">
    <citation type="submission" date="2021-03" db="EMBL/GenBank/DDBJ databases">
        <title>Geobacter metallireducens gen. nov. sp. nov., a microorganism capable of coupling the complete oxidation of organic compounds to the reduction of iron and other metals.</title>
        <authorList>
            <person name="Li Y."/>
        </authorList>
    </citation>
    <scope>NUCLEOTIDE SEQUENCE [LARGE SCALE GENOMIC DNA]</scope>
    <source>
        <strain evidence="9 10">Jerry-YX</strain>
    </source>
</reference>
<dbReference type="InterPro" id="IPR017871">
    <property type="entry name" value="ABC_transporter-like_CS"/>
</dbReference>
<proteinExistence type="inferred from homology"/>
<comment type="catalytic activity">
    <reaction evidence="7">
        <text>ATP + H2O = ADP + phosphate + H(+)</text>
        <dbReference type="Rhea" id="RHEA:13065"/>
        <dbReference type="ChEBI" id="CHEBI:15377"/>
        <dbReference type="ChEBI" id="CHEBI:15378"/>
        <dbReference type="ChEBI" id="CHEBI:30616"/>
        <dbReference type="ChEBI" id="CHEBI:43474"/>
        <dbReference type="ChEBI" id="CHEBI:456216"/>
    </reaction>
</comment>
<dbReference type="SMART" id="SM00382">
    <property type="entry name" value="AAA"/>
    <property type="match status" value="2"/>
</dbReference>
<feature type="domain" description="ABC transporter" evidence="8">
    <location>
        <begin position="10"/>
        <end position="263"/>
    </location>
</feature>